<proteinExistence type="predicted"/>
<name>A0A0A9H2M5_ARUDO</name>
<accession>A0A0A9H2M5</accession>
<evidence type="ECO:0000313" key="1">
    <source>
        <dbReference type="EMBL" id="JAE27088.1"/>
    </source>
</evidence>
<reference evidence="1" key="2">
    <citation type="journal article" date="2015" name="Data Brief">
        <title>Shoot transcriptome of the giant reed, Arundo donax.</title>
        <authorList>
            <person name="Barrero R.A."/>
            <person name="Guerrero F.D."/>
            <person name="Moolhuijzen P."/>
            <person name="Goolsby J.A."/>
            <person name="Tidwell J."/>
            <person name="Bellgard S.E."/>
            <person name="Bellgard M.I."/>
        </authorList>
    </citation>
    <scope>NUCLEOTIDE SEQUENCE</scope>
    <source>
        <tissue evidence="1">Shoot tissue taken approximately 20 cm above the soil surface</tissue>
    </source>
</reference>
<protein>
    <submittedName>
        <fullName evidence="1">Uncharacterized protein</fullName>
    </submittedName>
</protein>
<sequence length="27" mass="3246">MSVFRLYPCQFCIHFLPRTKSSVRCLL</sequence>
<organism evidence="1">
    <name type="scientific">Arundo donax</name>
    <name type="common">Giant reed</name>
    <name type="synonym">Donax arundinaceus</name>
    <dbReference type="NCBI Taxonomy" id="35708"/>
    <lineage>
        <taxon>Eukaryota</taxon>
        <taxon>Viridiplantae</taxon>
        <taxon>Streptophyta</taxon>
        <taxon>Embryophyta</taxon>
        <taxon>Tracheophyta</taxon>
        <taxon>Spermatophyta</taxon>
        <taxon>Magnoliopsida</taxon>
        <taxon>Liliopsida</taxon>
        <taxon>Poales</taxon>
        <taxon>Poaceae</taxon>
        <taxon>PACMAD clade</taxon>
        <taxon>Arundinoideae</taxon>
        <taxon>Arundineae</taxon>
        <taxon>Arundo</taxon>
    </lineage>
</organism>
<reference evidence="1" key="1">
    <citation type="submission" date="2014-09" db="EMBL/GenBank/DDBJ databases">
        <authorList>
            <person name="Magalhaes I.L.F."/>
            <person name="Oliveira U."/>
            <person name="Santos F.R."/>
            <person name="Vidigal T.H.D.A."/>
            <person name="Brescovit A.D."/>
            <person name="Santos A.J."/>
        </authorList>
    </citation>
    <scope>NUCLEOTIDE SEQUENCE</scope>
    <source>
        <tissue evidence="1">Shoot tissue taken approximately 20 cm above the soil surface</tissue>
    </source>
</reference>
<dbReference type="AlphaFoldDB" id="A0A0A9H2M5"/>
<dbReference type="EMBL" id="GBRH01170808">
    <property type="protein sequence ID" value="JAE27088.1"/>
    <property type="molecule type" value="Transcribed_RNA"/>
</dbReference>